<dbReference type="EMBL" id="AP019846">
    <property type="protein sequence ID" value="BBM59655.1"/>
    <property type="molecule type" value="Genomic_DNA"/>
</dbReference>
<keyword evidence="1" id="KW-0732">Signal</keyword>
<accession>A0A510LBX3</accession>
<evidence type="ECO:0000313" key="3">
    <source>
        <dbReference type="Proteomes" id="UP000321561"/>
    </source>
</evidence>
<proteinExistence type="predicted"/>
<reference evidence="2 3" key="1">
    <citation type="submission" date="2019-07" db="EMBL/GenBank/DDBJ databases">
        <title>Complete Genome Sequence of Leptotrichia hongkongensis Strain JMUB5056.</title>
        <authorList>
            <person name="Watanabe S."/>
            <person name="Cui L."/>
        </authorList>
    </citation>
    <scope>NUCLEOTIDE SEQUENCE [LARGE SCALE GENOMIC DNA]</scope>
    <source>
        <strain evidence="2 3">JMUB5056</strain>
    </source>
</reference>
<evidence type="ECO:0000313" key="2">
    <source>
        <dbReference type="EMBL" id="BBM59655.1"/>
    </source>
</evidence>
<feature type="chain" id="PRO_5022220178" description="Lipoprotein" evidence="1">
    <location>
        <begin position="22"/>
        <end position="57"/>
    </location>
</feature>
<dbReference type="AlphaFoldDB" id="A0A510LBX3"/>
<evidence type="ECO:0000256" key="1">
    <source>
        <dbReference type="SAM" id="SignalP"/>
    </source>
</evidence>
<organism evidence="2 3">
    <name type="scientific">Leptotrichia hongkongensis</name>
    <dbReference type="NCBI Taxonomy" id="554406"/>
    <lineage>
        <taxon>Bacteria</taxon>
        <taxon>Fusobacteriati</taxon>
        <taxon>Fusobacteriota</taxon>
        <taxon>Fusobacteriia</taxon>
        <taxon>Fusobacteriales</taxon>
        <taxon>Leptotrichiaceae</taxon>
        <taxon>Leptotrichia</taxon>
    </lineage>
</organism>
<gene>
    <name evidence="2" type="ORF">JMUB5056_1240</name>
</gene>
<dbReference type="KEGG" id="lhg:JMUB5056_1240"/>
<name>A0A510LBX3_9FUSO</name>
<protein>
    <recommendedName>
        <fullName evidence="4">Lipoprotein</fullName>
    </recommendedName>
</protein>
<sequence length="57" mass="6832">MKKIIMLVILAMTTFSCSLFDVDEWNEARERRAERGVECYEKYNGNVYCKDRDGNRY</sequence>
<feature type="signal peptide" evidence="1">
    <location>
        <begin position="1"/>
        <end position="21"/>
    </location>
</feature>
<dbReference type="Proteomes" id="UP000321561">
    <property type="component" value="Chromosome"/>
</dbReference>
<dbReference type="PROSITE" id="PS51257">
    <property type="entry name" value="PROKAR_LIPOPROTEIN"/>
    <property type="match status" value="1"/>
</dbReference>
<evidence type="ECO:0008006" key="4">
    <source>
        <dbReference type="Google" id="ProtNLM"/>
    </source>
</evidence>